<evidence type="ECO:0000313" key="2">
    <source>
        <dbReference type="Proteomes" id="UP001163223"/>
    </source>
</evidence>
<evidence type="ECO:0000313" key="1">
    <source>
        <dbReference type="EMBL" id="WAJ28914.1"/>
    </source>
</evidence>
<reference evidence="1" key="1">
    <citation type="submission" date="2022-11" db="EMBL/GenBank/DDBJ databases">
        <title>beta-Carotene-producing bacterium, Jeongeuplla avenae sp. nov., alleviates the salt stress of Arabidopsis seedlings.</title>
        <authorList>
            <person name="Jiang L."/>
            <person name="Lee J."/>
        </authorList>
    </citation>
    <scope>NUCLEOTIDE SEQUENCE</scope>
    <source>
        <strain evidence="1">DY_R2A_6</strain>
    </source>
</reference>
<accession>A0ACD4NPS7</accession>
<organism evidence="1 2">
    <name type="scientific">Antarcticirhabdus aurantiaca</name>
    <dbReference type="NCBI Taxonomy" id="2606717"/>
    <lineage>
        <taxon>Bacteria</taxon>
        <taxon>Pseudomonadati</taxon>
        <taxon>Pseudomonadota</taxon>
        <taxon>Alphaproteobacteria</taxon>
        <taxon>Hyphomicrobiales</taxon>
        <taxon>Aurantimonadaceae</taxon>
        <taxon>Antarcticirhabdus</taxon>
    </lineage>
</organism>
<name>A0ACD4NPS7_9HYPH</name>
<gene>
    <name evidence="1" type="ORF">OXU80_01270</name>
</gene>
<protein>
    <submittedName>
        <fullName evidence="1">Rap1a/Tai family immunity protein</fullName>
    </submittedName>
</protein>
<dbReference type="EMBL" id="CP113520">
    <property type="protein sequence ID" value="WAJ28914.1"/>
    <property type="molecule type" value="Genomic_DNA"/>
</dbReference>
<proteinExistence type="predicted"/>
<keyword evidence="2" id="KW-1185">Reference proteome</keyword>
<dbReference type="Proteomes" id="UP001163223">
    <property type="component" value="Chromosome"/>
</dbReference>
<sequence length="110" mass="11879">MQRDRSFALAWFCLALLSASPAAAMFENGQFLYDRCQEESGSLSDGVCSGFITGVFDANRDAYCAGSEVTADRLKEVAVSYMREHAQVLTQPAGSIVHDALSEAFPCSGR</sequence>